<proteinExistence type="predicted"/>
<dbReference type="Proteomes" id="UP000182160">
    <property type="component" value="Unassembled WGS sequence"/>
</dbReference>
<organism evidence="1 2">
    <name type="scientific">Roseovarius tolerans</name>
    <dbReference type="NCBI Taxonomy" id="74031"/>
    <lineage>
        <taxon>Bacteria</taxon>
        <taxon>Pseudomonadati</taxon>
        <taxon>Pseudomonadota</taxon>
        <taxon>Alphaproteobacteria</taxon>
        <taxon>Rhodobacterales</taxon>
        <taxon>Roseobacteraceae</taxon>
        <taxon>Roseovarius</taxon>
    </lineage>
</organism>
<protein>
    <submittedName>
        <fullName evidence="1">Uncharacterized protein</fullName>
    </submittedName>
</protein>
<accession>A0A1H8HZS2</accession>
<name>A0A1H8HZS2_9RHOB</name>
<gene>
    <name evidence="1" type="ORF">SAMN04488077_1221</name>
</gene>
<sequence length="340" mass="38259">MPYDFTHRTPEVILKDRHCGYGKSNDLIASLSPDRSYLIVVPLNSEVDRFMKDAPIDLVEPISTRDDNPEKRAIAVHDRKRDHLRELLLGGHSIITTHALFTDIAYLAQDGLLLGYDVMVDEVLSVAHSVTQEVMTTGAKAQGVSIQSWKGLYIDEGFATVDPDTGMVYPSDKWERKQDLPELSKTLFSMAKAESLFSVGENVLVWELPPILLKAVGSLTIYTFLAEGSLMAGFMRRNAIAFTHDRDAASERKFRDEAKRLIEVRDMPSVNRLRFSYSGQQSMTKDHHKKVSNALKKIKERLLRGVPMENVMITSAKDMWSTPNGRPGPFATGSRMFENV</sequence>
<reference evidence="1 2" key="1">
    <citation type="submission" date="2016-10" db="EMBL/GenBank/DDBJ databases">
        <authorList>
            <person name="de Groot N.N."/>
        </authorList>
    </citation>
    <scope>NUCLEOTIDE SEQUENCE [LARGE SCALE GENOMIC DNA]</scope>
    <source>
        <strain evidence="1 2">DSM 11457</strain>
    </source>
</reference>
<dbReference type="RefSeq" id="WP_074788020.1">
    <property type="nucleotide sequence ID" value="NZ_FOBO01000022.1"/>
</dbReference>
<evidence type="ECO:0000313" key="1">
    <source>
        <dbReference type="EMBL" id="SEN61504.1"/>
    </source>
</evidence>
<evidence type="ECO:0000313" key="2">
    <source>
        <dbReference type="Proteomes" id="UP000182160"/>
    </source>
</evidence>
<dbReference type="EMBL" id="FOBO01000022">
    <property type="protein sequence ID" value="SEN61504.1"/>
    <property type="molecule type" value="Genomic_DNA"/>
</dbReference>
<dbReference type="AlphaFoldDB" id="A0A1H8HZS2"/>